<dbReference type="OrthoDB" id="6580182at2759"/>
<evidence type="ECO:0008006" key="4">
    <source>
        <dbReference type="Google" id="ProtNLM"/>
    </source>
</evidence>
<organism evidence="2 3">
    <name type="scientific">Haemaphysalis longicornis</name>
    <name type="common">Bush tick</name>
    <dbReference type="NCBI Taxonomy" id="44386"/>
    <lineage>
        <taxon>Eukaryota</taxon>
        <taxon>Metazoa</taxon>
        <taxon>Ecdysozoa</taxon>
        <taxon>Arthropoda</taxon>
        <taxon>Chelicerata</taxon>
        <taxon>Arachnida</taxon>
        <taxon>Acari</taxon>
        <taxon>Parasitiformes</taxon>
        <taxon>Ixodida</taxon>
        <taxon>Ixodoidea</taxon>
        <taxon>Ixodidae</taxon>
        <taxon>Haemaphysalinae</taxon>
        <taxon>Haemaphysalis</taxon>
    </lineage>
</organism>
<dbReference type="VEuPathDB" id="VectorBase:HLOH_049318"/>
<comment type="caution">
    <text evidence="2">The sequence shown here is derived from an EMBL/GenBank/DDBJ whole genome shotgun (WGS) entry which is preliminary data.</text>
</comment>
<feature type="coiled-coil region" evidence="1">
    <location>
        <begin position="14"/>
        <end position="41"/>
    </location>
</feature>
<evidence type="ECO:0000313" key="3">
    <source>
        <dbReference type="Proteomes" id="UP000821853"/>
    </source>
</evidence>
<accession>A0A9J6GFL0</accession>
<keyword evidence="1" id="KW-0175">Coiled coil</keyword>
<dbReference type="Proteomes" id="UP000821853">
    <property type="component" value="Unassembled WGS sequence"/>
</dbReference>
<dbReference type="AlphaFoldDB" id="A0A9J6GFL0"/>
<reference evidence="2 3" key="1">
    <citation type="journal article" date="2020" name="Cell">
        <title>Large-Scale Comparative Analyses of Tick Genomes Elucidate Their Genetic Diversity and Vector Capacities.</title>
        <authorList>
            <consortium name="Tick Genome and Microbiome Consortium (TIGMIC)"/>
            <person name="Jia N."/>
            <person name="Wang J."/>
            <person name="Shi W."/>
            <person name="Du L."/>
            <person name="Sun Y."/>
            <person name="Zhan W."/>
            <person name="Jiang J.F."/>
            <person name="Wang Q."/>
            <person name="Zhang B."/>
            <person name="Ji P."/>
            <person name="Bell-Sakyi L."/>
            <person name="Cui X.M."/>
            <person name="Yuan T.T."/>
            <person name="Jiang B.G."/>
            <person name="Yang W.F."/>
            <person name="Lam T.T."/>
            <person name="Chang Q.C."/>
            <person name="Ding S.J."/>
            <person name="Wang X.J."/>
            <person name="Zhu J.G."/>
            <person name="Ruan X.D."/>
            <person name="Zhao L."/>
            <person name="Wei J.T."/>
            <person name="Ye R.Z."/>
            <person name="Que T.C."/>
            <person name="Du C.H."/>
            <person name="Zhou Y.H."/>
            <person name="Cheng J.X."/>
            <person name="Dai P.F."/>
            <person name="Guo W.B."/>
            <person name="Han X.H."/>
            <person name="Huang E.J."/>
            <person name="Li L.F."/>
            <person name="Wei W."/>
            <person name="Gao Y.C."/>
            <person name="Liu J.Z."/>
            <person name="Shao H.Z."/>
            <person name="Wang X."/>
            <person name="Wang C.C."/>
            <person name="Yang T.C."/>
            <person name="Huo Q.B."/>
            <person name="Li W."/>
            <person name="Chen H.Y."/>
            <person name="Chen S.E."/>
            <person name="Zhou L.G."/>
            <person name="Ni X.B."/>
            <person name="Tian J.H."/>
            <person name="Sheng Y."/>
            <person name="Liu T."/>
            <person name="Pan Y.S."/>
            <person name="Xia L.Y."/>
            <person name="Li J."/>
            <person name="Zhao F."/>
            <person name="Cao W.C."/>
        </authorList>
    </citation>
    <scope>NUCLEOTIDE SEQUENCE [LARGE SCALE GENOMIC DNA]</scope>
    <source>
        <strain evidence="2">HaeL-2018</strain>
    </source>
</reference>
<evidence type="ECO:0000256" key="1">
    <source>
        <dbReference type="SAM" id="Coils"/>
    </source>
</evidence>
<name>A0A9J6GFL0_HAELO</name>
<gene>
    <name evidence="2" type="ORF">HPB48_008292</name>
</gene>
<dbReference type="OMA" id="ANCKFIW"/>
<keyword evidence="3" id="KW-1185">Reference proteome</keyword>
<dbReference type="EMBL" id="JABSTR010000008">
    <property type="protein sequence ID" value="KAH9377222.1"/>
    <property type="molecule type" value="Genomic_DNA"/>
</dbReference>
<evidence type="ECO:0000313" key="2">
    <source>
        <dbReference type="EMBL" id="KAH9377222.1"/>
    </source>
</evidence>
<sequence>MENEDSCGDGHARIAALMTSFMQLEAEAQEAKYEADAAEDRMVRMSGVIAAAVAAASLSSRPGRRFWALPRNEGWFERTLPQLDDQAFKTYFRVSRATFRFIAETCRGALEKMNTQMREPIPVEKRVAVGLYKLCSSSEGRSVAIIVAVGRSTVNSIYREFCKAVVEVMGDEWIGLPTAQGMRDHMREFAAVCDFPNAVGAMDGCHFPVSPPKEHASDYINYKG</sequence>
<proteinExistence type="predicted"/>
<protein>
    <recommendedName>
        <fullName evidence="4">DDE Tnp4 domain-containing protein</fullName>
    </recommendedName>
</protein>